<organism evidence="1 2">
    <name type="scientific">Fusarium decemcellulare</name>
    <dbReference type="NCBI Taxonomy" id="57161"/>
    <lineage>
        <taxon>Eukaryota</taxon>
        <taxon>Fungi</taxon>
        <taxon>Dikarya</taxon>
        <taxon>Ascomycota</taxon>
        <taxon>Pezizomycotina</taxon>
        <taxon>Sordariomycetes</taxon>
        <taxon>Hypocreomycetidae</taxon>
        <taxon>Hypocreales</taxon>
        <taxon>Nectriaceae</taxon>
        <taxon>Fusarium</taxon>
        <taxon>Fusarium decemcellulare species complex</taxon>
    </lineage>
</organism>
<protein>
    <submittedName>
        <fullName evidence="1">Uncharacterized protein</fullName>
    </submittedName>
</protein>
<keyword evidence="2" id="KW-1185">Reference proteome</keyword>
<dbReference type="EMBL" id="JANRMS010001161">
    <property type="protein sequence ID" value="KAJ3530519.1"/>
    <property type="molecule type" value="Genomic_DNA"/>
</dbReference>
<proteinExistence type="predicted"/>
<dbReference type="Proteomes" id="UP001148629">
    <property type="component" value="Unassembled WGS sequence"/>
</dbReference>
<accession>A0ACC1S2N0</accession>
<sequence>MLVQSVDVRHTGTSAELLEVRDRLNGIEDEVKMSIGHYPRLQRGFSSRLALLEERVDEELANLSAAFAGRIDRLEKNINARFTRLEDSIDSRLAALEKRGEEPNSPQPESSNRPGKRKRRD</sequence>
<evidence type="ECO:0000313" key="1">
    <source>
        <dbReference type="EMBL" id="KAJ3530519.1"/>
    </source>
</evidence>
<reference evidence="1" key="1">
    <citation type="submission" date="2022-08" db="EMBL/GenBank/DDBJ databases">
        <title>Genome Sequence of Fusarium decemcellulare.</title>
        <authorList>
            <person name="Buettner E."/>
        </authorList>
    </citation>
    <scope>NUCLEOTIDE SEQUENCE</scope>
    <source>
        <strain evidence="1">Babe19</strain>
    </source>
</reference>
<name>A0ACC1S2N0_9HYPO</name>
<evidence type="ECO:0000313" key="2">
    <source>
        <dbReference type="Proteomes" id="UP001148629"/>
    </source>
</evidence>
<comment type="caution">
    <text evidence="1">The sequence shown here is derived from an EMBL/GenBank/DDBJ whole genome shotgun (WGS) entry which is preliminary data.</text>
</comment>
<gene>
    <name evidence="1" type="ORF">NM208_g9290</name>
</gene>